<dbReference type="InterPro" id="IPR000550">
    <property type="entry name" value="Hppk"/>
</dbReference>
<dbReference type="UniPathway" id="UPA00077">
    <property type="reaction ID" value="UER00155"/>
</dbReference>
<evidence type="ECO:0000256" key="11">
    <source>
        <dbReference type="ARBA" id="ARBA00029766"/>
    </source>
</evidence>
<protein>
    <recommendedName>
        <fullName evidence="4">2-amino-4-hydroxy-6-hydroxymethyldihydropteridine pyrophosphokinase</fullName>
        <ecNumber evidence="3">2.7.6.3</ecNumber>
    </recommendedName>
    <alternativeName>
        <fullName evidence="11">6-hydroxymethyl-7,8-dihydropterin pyrophosphokinase</fullName>
    </alternativeName>
    <alternativeName>
        <fullName evidence="12">7,8-dihydro-6-hydroxymethylpterin-pyrophosphokinase</fullName>
    </alternativeName>
</protein>
<sequence>MAEIDAATAWVGLGSNLDDPVAQVSRALGELCGIDQTYLLQASSLYASPPMGPPDQPEYVNAVAGLLTTLTPEALLDALQAIEQAHGRVRAGERWGPRTLDLDLLLYDELRLETERLTLPHPGLHERAFVLHPLAEVAPDLVIPGRGTLRALLRDCPAGALRPIGKAGPAQA</sequence>
<gene>
    <name evidence="14" type="primary">folK</name>
    <name evidence="14" type="ORF">D6C00_12080</name>
</gene>
<name>A0A426QLK1_9GAMM</name>
<reference evidence="14 15" key="1">
    <citation type="journal article" date="2010" name="Int. J. Syst. Evol. Microbiol.">
        <title>Thiohalobacter thiocyanaticus gen. nov., sp. nov., a moderately halophilic, sulfur-oxidizing gammaproteobacterium from hypersaline lakes, that utilizes thiocyanate.</title>
        <authorList>
            <person name="Sorokin D.Y."/>
            <person name="Kovaleva O.L."/>
            <person name="Tourova T.P."/>
            <person name="Muyzer G."/>
        </authorList>
    </citation>
    <scope>NUCLEOTIDE SEQUENCE [LARGE SCALE GENOMIC DNA]</scope>
    <source>
        <strain evidence="14 15">Hrh1</strain>
    </source>
</reference>
<dbReference type="GO" id="GO:0005524">
    <property type="term" value="F:ATP binding"/>
    <property type="evidence" value="ECO:0007669"/>
    <property type="project" value="UniProtKB-KW"/>
</dbReference>
<evidence type="ECO:0000256" key="2">
    <source>
        <dbReference type="ARBA" id="ARBA00005810"/>
    </source>
</evidence>
<comment type="pathway">
    <text evidence="1">Cofactor biosynthesis; tetrahydrofolate biosynthesis; 2-amino-4-hydroxy-6-hydroxymethyl-7,8-dihydropteridine diphosphate from 7,8-dihydroneopterin triphosphate: step 4/4.</text>
</comment>
<dbReference type="Proteomes" id="UP000287798">
    <property type="component" value="Unassembled WGS sequence"/>
</dbReference>
<keyword evidence="8" id="KW-0067">ATP-binding</keyword>
<dbReference type="PANTHER" id="PTHR43071">
    <property type="entry name" value="2-AMINO-4-HYDROXY-6-HYDROXYMETHYLDIHYDROPTERIDINE PYROPHOSPHOKINASE"/>
    <property type="match status" value="1"/>
</dbReference>
<evidence type="ECO:0000256" key="9">
    <source>
        <dbReference type="ARBA" id="ARBA00022909"/>
    </source>
</evidence>
<dbReference type="SUPFAM" id="SSF55083">
    <property type="entry name" value="6-hydroxymethyl-7,8-dihydropterin pyrophosphokinase, HPPK"/>
    <property type="match status" value="1"/>
</dbReference>
<dbReference type="CDD" id="cd00483">
    <property type="entry name" value="HPPK"/>
    <property type="match status" value="1"/>
</dbReference>
<comment type="caution">
    <text evidence="14">The sequence shown here is derived from an EMBL/GenBank/DDBJ whole genome shotgun (WGS) entry which is preliminary data.</text>
</comment>
<evidence type="ECO:0000313" key="14">
    <source>
        <dbReference type="EMBL" id="RRQ22597.1"/>
    </source>
</evidence>
<dbReference type="InterPro" id="IPR035907">
    <property type="entry name" value="Hppk_sf"/>
</dbReference>
<evidence type="ECO:0000256" key="1">
    <source>
        <dbReference type="ARBA" id="ARBA00005051"/>
    </source>
</evidence>
<keyword evidence="9" id="KW-0289">Folate biosynthesis</keyword>
<keyword evidence="15" id="KW-1185">Reference proteome</keyword>
<evidence type="ECO:0000259" key="13">
    <source>
        <dbReference type="PROSITE" id="PS00794"/>
    </source>
</evidence>
<evidence type="ECO:0000256" key="7">
    <source>
        <dbReference type="ARBA" id="ARBA00022777"/>
    </source>
</evidence>
<dbReference type="GO" id="GO:0016301">
    <property type="term" value="F:kinase activity"/>
    <property type="evidence" value="ECO:0007669"/>
    <property type="project" value="UniProtKB-KW"/>
</dbReference>
<dbReference type="OrthoDB" id="9808041at2"/>
<dbReference type="PROSITE" id="PS00794">
    <property type="entry name" value="HPPK"/>
    <property type="match status" value="1"/>
</dbReference>
<feature type="domain" description="7,8-dihydro-6-hydroxymethylpterin-pyrophosphokinase" evidence="13">
    <location>
        <begin position="94"/>
        <end position="105"/>
    </location>
</feature>
<evidence type="ECO:0000256" key="12">
    <source>
        <dbReference type="ARBA" id="ARBA00033413"/>
    </source>
</evidence>
<dbReference type="EMBL" id="QZMU01000001">
    <property type="protein sequence ID" value="RRQ22597.1"/>
    <property type="molecule type" value="Genomic_DNA"/>
</dbReference>
<dbReference type="Gene3D" id="3.30.70.560">
    <property type="entry name" value="7,8-Dihydro-6-hydroxymethylpterin-pyrophosphokinase HPPK"/>
    <property type="match status" value="1"/>
</dbReference>
<evidence type="ECO:0000256" key="4">
    <source>
        <dbReference type="ARBA" id="ARBA00016218"/>
    </source>
</evidence>
<organism evidence="14 15">
    <name type="scientific">Thiohalobacter thiocyanaticus</name>
    <dbReference type="NCBI Taxonomy" id="585455"/>
    <lineage>
        <taxon>Bacteria</taxon>
        <taxon>Pseudomonadati</taxon>
        <taxon>Pseudomonadota</taxon>
        <taxon>Gammaproteobacteria</taxon>
        <taxon>Thiohalobacterales</taxon>
        <taxon>Thiohalobacteraceae</taxon>
        <taxon>Thiohalobacter</taxon>
    </lineage>
</organism>
<evidence type="ECO:0000313" key="15">
    <source>
        <dbReference type="Proteomes" id="UP000287798"/>
    </source>
</evidence>
<keyword evidence="5 14" id="KW-0808">Transferase</keyword>
<keyword evidence="7 14" id="KW-0418">Kinase</keyword>
<dbReference type="PANTHER" id="PTHR43071:SF1">
    <property type="entry name" value="2-AMINO-4-HYDROXY-6-HYDROXYMETHYLDIHYDROPTERIDINE PYROPHOSPHOKINASE"/>
    <property type="match status" value="1"/>
</dbReference>
<evidence type="ECO:0000256" key="5">
    <source>
        <dbReference type="ARBA" id="ARBA00022679"/>
    </source>
</evidence>
<dbReference type="EC" id="2.7.6.3" evidence="3"/>
<dbReference type="NCBIfam" id="TIGR01498">
    <property type="entry name" value="folK"/>
    <property type="match status" value="1"/>
</dbReference>
<evidence type="ECO:0000256" key="10">
    <source>
        <dbReference type="ARBA" id="ARBA00029409"/>
    </source>
</evidence>
<evidence type="ECO:0000256" key="8">
    <source>
        <dbReference type="ARBA" id="ARBA00022840"/>
    </source>
</evidence>
<evidence type="ECO:0000256" key="6">
    <source>
        <dbReference type="ARBA" id="ARBA00022741"/>
    </source>
</evidence>
<keyword evidence="6" id="KW-0547">Nucleotide-binding</keyword>
<comment type="function">
    <text evidence="10">Catalyzes the transfer of pyrophosphate from adenosine triphosphate (ATP) to 6-hydroxymethyl-7,8-dihydropterin, an enzymatic step in folate biosynthesis pathway.</text>
</comment>
<evidence type="ECO:0000256" key="3">
    <source>
        <dbReference type="ARBA" id="ARBA00013253"/>
    </source>
</evidence>
<accession>A0A426QLK1</accession>
<dbReference type="Pfam" id="PF01288">
    <property type="entry name" value="HPPK"/>
    <property type="match status" value="1"/>
</dbReference>
<comment type="similarity">
    <text evidence="2">Belongs to the HPPK family.</text>
</comment>
<proteinExistence type="inferred from homology"/>
<dbReference type="GO" id="GO:0003848">
    <property type="term" value="F:2-amino-4-hydroxy-6-hydroxymethyldihydropteridine diphosphokinase activity"/>
    <property type="evidence" value="ECO:0007669"/>
    <property type="project" value="UniProtKB-EC"/>
</dbReference>
<dbReference type="AlphaFoldDB" id="A0A426QLK1"/>
<dbReference type="GO" id="GO:0046654">
    <property type="term" value="P:tetrahydrofolate biosynthetic process"/>
    <property type="evidence" value="ECO:0007669"/>
    <property type="project" value="UniProtKB-UniPathway"/>
</dbReference>
<dbReference type="GO" id="GO:0046656">
    <property type="term" value="P:folic acid biosynthetic process"/>
    <property type="evidence" value="ECO:0007669"/>
    <property type="project" value="UniProtKB-KW"/>
</dbReference>
<dbReference type="RefSeq" id="WP_125181935.1">
    <property type="nucleotide sequence ID" value="NZ_QZMU01000001.1"/>
</dbReference>